<keyword evidence="4" id="KW-1185">Reference proteome</keyword>
<dbReference type="Proteomes" id="UP000316621">
    <property type="component" value="Chromosome 5"/>
</dbReference>
<dbReference type="InterPro" id="IPR056595">
    <property type="entry name" value="Fact-SPT16_PH"/>
</dbReference>
<dbReference type="Pfam" id="PF24824">
    <property type="entry name" value="PH_SPT16"/>
    <property type="match status" value="1"/>
</dbReference>
<comment type="function">
    <text evidence="1">Component of the FACT complex, a general chromatin factor that acts to reorganize nucleosomes. The FACT complex is involved in multiple processes that require DNA as a template such as mRNA elongation, DNA replication and DNA repair. During transcription elongation the FACT complex acts as a histone chaperone that both destabilizes and restores nucleosomal structure. It facilitates the passage of RNA polymerase II and transcription by promoting the dissociation of one histone H2A-H2B dimer from the nucleosome, then subsequently promotes the reestablishment of the nucleosome following the passage of RNA polymerase II.</text>
</comment>
<comment type="similarity">
    <text evidence="1">Belongs to the peptidase M24 family. SPT16 subfamily.</text>
</comment>
<name>A0A4Y7JP77_PAPSO</name>
<gene>
    <name evidence="3" type="ORF">C5167_023607</name>
</gene>
<protein>
    <recommendedName>
        <fullName evidence="1">FACT complex subunit</fullName>
    </recommendedName>
</protein>
<comment type="subcellular location">
    <subcellularLocation>
        <location evidence="1">Nucleus</location>
    </subcellularLocation>
    <subcellularLocation>
        <location evidence="1">Chromosome</location>
    </subcellularLocation>
</comment>
<sequence>MYDRNMKFFLASFIAKKYVICSFYVDLLSMEACQYTEETLEAAIRKFEGFDKTLVFKPSRDMAATKSTKDLYFEEMERRARWKTIMGTLEAHVNGFGYKTSSAHPHIDVMYENIKCPFFRAGDHEITPLLHFHLHNQIMLGTEETNNIHFQLESTPVVQTDDRNKDLQDFVDKVTDLWESEPIVINYFEPPEYEFHVVFKDFSRDVLQINSIPLELLANIKHRLTCSNVKYYQNKQKLNWNDEVKKFRDSPQKFIINGGWESLNLETGDACDCYYWEEDGESVMLVTVTTGKKLVIAEINSAYTRSETRVIIRESPSQALCWSLVGNPVPRD</sequence>
<dbReference type="PANTHER" id="PTHR13980">
    <property type="entry name" value="CDC68 RELATED"/>
    <property type="match status" value="1"/>
</dbReference>
<proteinExistence type="inferred from homology"/>
<evidence type="ECO:0000313" key="4">
    <source>
        <dbReference type="Proteomes" id="UP000316621"/>
    </source>
</evidence>
<keyword evidence="1" id="KW-0539">Nucleus</keyword>
<keyword evidence="1" id="KW-0235">DNA replication</keyword>
<evidence type="ECO:0000259" key="2">
    <source>
        <dbReference type="Pfam" id="PF24824"/>
    </source>
</evidence>
<evidence type="ECO:0000313" key="3">
    <source>
        <dbReference type="EMBL" id="RZC61850.1"/>
    </source>
</evidence>
<dbReference type="AlphaFoldDB" id="A0A4Y7JP77"/>
<keyword evidence="1" id="KW-0158">Chromosome</keyword>
<dbReference type="Gramene" id="RZC61850">
    <property type="protein sequence ID" value="RZC61850"/>
    <property type="gene ID" value="C5167_023607"/>
</dbReference>
<dbReference type="EMBL" id="CM010719">
    <property type="protein sequence ID" value="RZC61850.1"/>
    <property type="molecule type" value="Genomic_DNA"/>
</dbReference>
<dbReference type="InterPro" id="IPR040258">
    <property type="entry name" value="Spt16"/>
</dbReference>
<feature type="domain" description="FACT complex subunit SPT16 PH-like" evidence="2">
    <location>
        <begin position="80"/>
        <end position="166"/>
    </location>
</feature>
<dbReference type="PANTHER" id="PTHR13980:SF15">
    <property type="entry name" value="FACT COMPLEX SUBUNIT SPT16"/>
    <property type="match status" value="1"/>
</dbReference>
<comment type="subunit">
    <text evidence="1">Component of the FACT complex.</text>
</comment>
<dbReference type="GO" id="GO:0006281">
    <property type="term" value="P:DNA repair"/>
    <property type="evidence" value="ECO:0007669"/>
    <property type="project" value="UniProtKB-UniRule"/>
</dbReference>
<dbReference type="GO" id="GO:0031491">
    <property type="term" value="F:nucleosome binding"/>
    <property type="evidence" value="ECO:0007669"/>
    <property type="project" value="TreeGrafter"/>
</dbReference>
<dbReference type="GO" id="GO:0035101">
    <property type="term" value="C:FACT complex"/>
    <property type="evidence" value="ECO:0007669"/>
    <property type="project" value="UniProtKB-UniRule"/>
</dbReference>
<dbReference type="Gene3D" id="2.30.29.150">
    <property type="match status" value="1"/>
</dbReference>
<reference evidence="3 4" key="1">
    <citation type="journal article" date="2018" name="Science">
        <title>The opium poppy genome and morphinan production.</title>
        <authorList>
            <person name="Guo L."/>
            <person name="Winzer T."/>
            <person name="Yang X."/>
            <person name="Li Y."/>
            <person name="Ning Z."/>
            <person name="He Z."/>
            <person name="Teodor R."/>
            <person name="Lu Y."/>
            <person name="Bowser T.A."/>
            <person name="Graham I.A."/>
            <person name="Ye K."/>
        </authorList>
    </citation>
    <scope>NUCLEOTIDE SEQUENCE [LARGE SCALE GENOMIC DNA]</scope>
    <source>
        <strain evidence="4">cv. HN1</strain>
        <tissue evidence="3">Leaves</tissue>
    </source>
</reference>
<keyword evidence="1" id="KW-0227">DNA damage</keyword>
<evidence type="ECO:0000256" key="1">
    <source>
        <dbReference type="RuleBase" id="RU367052"/>
    </source>
</evidence>
<dbReference type="GO" id="GO:0006260">
    <property type="term" value="P:DNA replication"/>
    <property type="evidence" value="ECO:0007669"/>
    <property type="project" value="UniProtKB-KW"/>
</dbReference>
<accession>A0A4Y7JP77</accession>
<keyword evidence="1" id="KW-0805">Transcription regulation</keyword>
<keyword evidence="1" id="KW-0234">DNA repair</keyword>
<dbReference type="GO" id="GO:0006368">
    <property type="term" value="P:transcription elongation by RNA polymerase II"/>
    <property type="evidence" value="ECO:0007669"/>
    <property type="project" value="TreeGrafter"/>
</dbReference>
<dbReference type="STRING" id="3469.A0A4Y7JP77"/>
<keyword evidence="1" id="KW-0804">Transcription</keyword>
<organism evidence="3 4">
    <name type="scientific">Papaver somniferum</name>
    <name type="common">Opium poppy</name>
    <dbReference type="NCBI Taxonomy" id="3469"/>
    <lineage>
        <taxon>Eukaryota</taxon>
        <taxon>Viridiplantae</taxon>
        <taxon>Streptophyta</taxon>
        <taxon>Embryophyta</taxon>
        <taxon>Tracheophyta</taxon>
        <taxon>Spermatophyta</taxon>
        <taxon>Magnoliopsida</taxon>
        <taxon>Ranunculales</taxon>
        <taxon>Papaveraceae</taxon>
        <taxon>Papaveroideae</taxon>
        <taxon>Papaver</taxon>
    </lineage>
</organism>